<evidence type="ECO:0000256" key="1">
    <source>
        <dbReference type="SAM" id="Phobius"/>
    </source>
</evidence>
<reference evidence="2 3" key="1">
    <citation type="journal article" date="2014" name="Gut Pathog.">
        <title>Gene clusters of Hafnia alvei strain FB1 important in survival and pathogenesis: a draft genome perspective.</title>
        <authorList>
            <person name="Tan J.Y."/>
            <person name="Yin W.F."/>
            <person name="Chan K.G."/>
        </authorList>
    </citation>
    <scope>NUCLEOTIDE SEQUENCE [LARGE SCALE GENOMIC DNA]</scope>
    <source>
        <strain evidence="2 3">FB1</strain>
    </source>
</reference>
<protein>
    <submittedName>
        <fullName evidence="2">Uncharacterized protein</fullName>
    </submittedName>
</protein>
<dbReference type="HOGENOM" id="CLU_2342826_0_0_6"/>
<sequence>MNSITLIPIVIFTYIIISLFIKILFYFKLKKISHGIDKIKKRMSDTNEDNIAIFQSYSSIKNDMCSLSQEIATLRKKESLNNKEADSIDLYELNKAI</sequence>
<keyword evidence="1" id="KW-0812">Transmembrane</keyword>
<gene>
    <name evidence="2" type="ORF">AT03_09460</name>
</gene>
<evidence type="ECO:0000313" key="3">
    <source>
        <dbReference type="Proteomes" id="UP000029986"/>
    </source>
</evidence>
<evidence type="ECO:0000313" key="2">
    <source>
        <dbReference type="EMBL" id="AIU72589.1"/>
    </source>
</evidence>
<dbReference type="AlphaFoldDB" id="A0A097R1J0"/>
<keyword evidence="3" id="KW-1185">Reference proteome</keyword>
<keyword evidence="1" id="KW-1133">Transmembrane helix</keyword>
<accession>A0A097R1J0</accession>
<organism evidence="2 3">
    <name type="scientific">Hafnia alvei FB1</name>
    <dbReference type="NCBI Taxonomy" id="1453496"/>
    <lineage>
        <taxon>Bacteria</taxon>
        <taxon>Pseudomonadati</taxon>
        <taxon>Pseudomonadota</taxon>
        <taxon>Gammaproteobacteria</taxon>
        <taxon>Enterobacterales</taxon>
        <taxon>Hafniaceae</taxon>
        <taxon>Hafnia</taxon>
    </lineage>
</organism>
<keyword evidence="1" id="KW-0472">Membrane</keyword>
<dbReference type="KEGG" id="hav:AT03_09460"/>
<name>A0A097R1J0_HAFAL</name>
<feature type="transmembrane region" description="Helical" evidence="1">
    <location>
        <begin position="6"/>
        <end position="27"/>
    </location>
</feature>
<dbReference type="EMBL" id="CP009706">
    <property type="protein sequence ID" value="AIU72589.1"/>
    <property type="molecule type" value="Genomic_DNA"/>
</dbReference>
<dbReference type="Proteomes" id="UP000029986">
    <property type="component" value="Chromosome"/>
</dbReference>
<dbReference type="PATRIC" id="fig|1453496.5.peg.1898"/>
<proteinExistence type="predicted"/>